<protein>
    <submittedName>
        <fullName evidence="1">Uncharacterized protein</fullName>
    </submittedName>
</protein>
<proteinExistence type="predicted"/>
<dbReference type="EMBL" id="JAOL01000071">
    <property type="protein sequence ID" value="EUA92853.1"/>
    <property type="molecule type" value="Genomic_DNA"/>
</dbReference>
<comment type="caution">
    <text evidence="1">The sequence shown here is derived from an EMBL/GenBank/DDBJ whole genome shotgun (WGS) entry which is preliminary data.</text>
</comment>
<reference evidence="1 2" key="1">
    <citation type="submission" date="2014-01" db="EMBL/GenBank/DDBJ databases">
        <authorList>
            <person name="Dobos K."/>
            <person name="Lenaerts A."/>
            <person name="Ordway D."/>
            <person name="DeGroote M.A."/>
            <person name="Parker T."/>
            <person name="Sizemore C."/>
            <person name="Tallon L.J."/>
            <person name="Sadzewicz L.K."/>
            <person name="Sengamalay N."/>
            <person name="Fraser C.M."/>
            <person name="Hine E."/>
            <person name="Shefchek K.A."/>
            <person name="Das S.P."/>
            <person name="Tettelin H."/>
        </authorList>
    </citation>
    <scope>NUCLEOTIDE SEQUENCE [LARGE SCALE GENOMIC DNA]</scope>
    <source>
        <strain evidence="1 2">Harvey</strain>
    </source>
</reference>
<organism evidence="1 2">
    <name type="scientific">Mycobacterium ulcerans str. Harvey</name>
    <dbReference type="NCBI Taxonomy" id="1299332"/>
    <lineage>
        <taxon>Bacteria</taxon>
        <taxon>Bacillati</taxon>
        <taxon>Actinomycetota</taxon>
        <taxon>Actinomycetes</taxon>
        <taxon>Mycobacteriales</taxon>
        <taxon>Mycobacteriaceae</taxon>
        <taxon>Mycobacterium</taxon>
        <taxon>Mycobacterium ulcerans group</taxon>
    </lineage>
</organism>
<sequence>MAAATSPFPTAITSTTIHDGCRHAAHDGHYDQGSGVVD</sequence>
<name>A0ABN0R6V4_MYCUL</name>
<accession>A0ABN0R6V4</accession>
<gene>
    <name evidence="1" type="ORF">I551_0657</name>
</gene>
<evidence type="ECO:0000313" key="2">
    <source>
        <dbReference type="Proteomes" id="UP000020681"/>
    </source>
</evidence>
<evidence type="ECO:0000313" key="1">
    <source>
        <dbReference type="EMBL" id="EUA92853.1"/>
    </source>
</evidence>
<dbReference type="Proteomes" id="UP000020681">
    <property type="component" value="Unassembled WGS sequence"/>
</dbReference>
<keyword evidence="2" id="KW-1185">Reference proteome</keyword>